<sequence>MTRIVLLLLVLAGCQAKPTTSSVTFVPDLEGILVLPHDKRIDFGRSPMGVVPILDREMGMRKVRSLSGCPADITARYQWGDLVLSFTPERFVGWRKGARSQGLTCAS</sequence>
<dbReference type="RefSeq" id="WP_271052519.1">
    <property type="nucleotide sequence ID" value="NZ_JAQIIO010000001.1"/>
</dbReference>
<evidence type="ECO:0008006" key="3">
    <source>
        <dbReference type="Google" id="ProtNLM"/>
    </source>
</evidence>
<protein>
    <recommendedName>
        <fullName evidence="3">Lipoprotein</fullName>
    </recommendedName>
</protein>
<keyword evidence="2" id="KW-1185">Reference proteome</keyword>
<reference evidence="1 2" key="1">
    <citation type="submission" date="2023-01" db="EMBL/GenBank/DDBJ databases">
        <authorList>
            <person name="Yoon J.-W."/>
        </authorList>
    </citation>
    <scope>NUCLEOTIDE SEQUENCE [LARGE SCALE GENOMIC DNA]</scope>
    <source>
        <strain evidence="1 2">KMU-50</strain>
    </source>
</reference>
<accession>A0ABT4VXG1</accession>
<dbReference type="Proteomes" id="UP001528040">
    <property type="component" value="Unassembled WGS sequence"/>
</dbReference>
<proteinExistence type="predicted"/>
<dbReference type="EMBL" id="JAQIIO010000001">
    <property type="protein sequence ID" value="MDA5092932.1"/>
    <property type="molecule type" value="Genomic_DNA"/>
</dbReference>
<comment type="caution">
    <text evidence="1">The sequence shown here is derived from an EMBL/GenBank/DDBJ whole genome shotgun (WGS) entry which is preliminary data.</text>
</comment>
<name>A0ABT4VXG1_9RHOB</name>
<gene>
    <name evidence="1" type="ORF">O2N63_02435</name>
</gene>
<evidence type="ECO:0000313" key="2">
    <source>
        <dbReference type="Proteomes" id="UP001528040"/>
    </source>
</evidence>
<organism evidence="1 2">
    <name type="scientific">Aliiroseovarius salicola</name>
    <dbReference type="NCBI Taxonomy" id="3009082"/>
    <lineage>
        <taxon>Bacteria</taxon>
        <taxon>Pseudomonadati</taxon>
        <taxon>Pseudomonadota</taxon>
        <taxon>Alphaproteobacteria</taxon>
        <taxon>Rhodobacterales</taxon>
        <taxon>Paracoccaceae</taxon>
        <taxon>Aliiroseovarius</taxon>
    </lineage>
</organism>
<evidence type="ECO:0000313" key="1">
    <source>
        <dbReference type="EMBL" id="MDA5092932.1"/>
    </source>
</evidence>